<evidence type="ECO:0000256" key="3">
    <source>
        <dbReference type="ARBA" id="ARBA00015944"/>
    </source>
</evidence>
<name>A0A4Y5RCQ4_9TREM</name>
<dbReference type="GO" id="GO:0006123">
    <property type="term" value="P:mitochondrial electron transport, cytochrome c to oxygen"/>
    <property type="evidence" value="ECO:0007669"/>
    <property type="project" value="TreeGrafter"/>
</dbReference>
<dbReference type="InterPro" id="IPR000298">
    <property type="entry name" value="Cyt_c_oxidase-like_su3"/>
</dbReference>
<dbReference type="PROSITE" id="PS50253">
    <property type="entry name" value="COX3"/>
    <property type="match status" value="1"/>
</dbReference>
<feature type="transmembrane region" description="Helical" evidence="9">
    <location>
        <begin position="192"/>
        <end position="213"/>
    </location>
</feature>
<evidence type="ECO:0000256" key="7">
    <source>
        <dbReference type="ARBA" id="ARBA00023136"/>
    </source>
</evidence>
<dbReference type="Pfam" id="PF00510">
    <property type="entry name" value="COX3"/>
    <property type="match status" value="1"/>
</dbReference>
<comment type="similarity">
    <text evidence="2 8">Belongs to the cytochrome c oxidase subunit 3 family.</text>
</comment>
<feature type="transmembrane region" description="Helical" evidence="9">
    <location>
        <begin position="91"/>
        <end position="109"/>
    </location>
</feature>
<evidence type="ECO:0000259" key="10">
    <source>
        <dbReference type="PROSITE" id="PS50253"/>
    </source>
</evidence>
<accession>A0A4Y5RCQ4</accession>
<evidence type="ECO:0000256" key="8">
    <source>
        <dbReference type="RuleBase" id="RU003375"/>
    </source>
</evidence>
<dbReference type="InterPro" id="IPR013833">
    <property type="entry name" value="Cyt_c_oxidase_su3_a-hlx"/>
</dbReference>
<dbReference type="InterPro" id="IPR035973">
    <property type="entry name" value="Cyt_c_oxidase_su3-like_sf"/>
</dbReference>
<gene>
    <name evidence="11" type="primary">cox3</name>
</gene>
<geneLocation type="mitochondrion" evidence="11"/>
<evidence type="ECO:0000256" key="6">
    <source>
        <dbReference type="ARBA" id="ARBA00022989"/>
    </source>
</evidence>
<keyword evidence="6 9" id="KW-1133">Transmembrane helix</keyword>
<dbReference type="SUPFAM" id="SSF81452">
    <property type="entry name" value="Cytochrome c oxidase subunit III-like"/>
    <property type="match status" value="1"/>
</dbReference>
<dbReference type="GO" id="GO:0005739">
    <property type="term" value="C:mitochondrion"/>
    <property type="evidence" value="ECO:0007669"/>
    <property type="project" value="TreeGrafter"/>
</dbReference>
<dbReference type="CDD" id="cd00386">
    <property type="entry name" value="Heme_Cu_Oxidase_III_like"/>
    <property type="match status" value="1"/>
</dbReference>
<dbReference type="EMBL" id="MK227160">
    <property type="protein sequence ID" value="QCY72811.1"/>
    <property type="molecule type" value="Genomic_DNA"/>
</dbReference>
<sequence length="214" mass="24225">MSWLPLCNAFGAMFFIFGVFLWVLWSLFFFVFFSGILLLYLIKESMLSFVHYSSGFCLFIVSEVVAFGTLLFMCLCSEESGVFSISSFSELPLLGCFILGGSSVTATAYHHNLGSFSSRYFLLFTIFLGCCFIGLQLVEFYDCGCDLSFCVYQASCFCTVGLHFLHVLGGVLALFVLFLIGEDFISGSTLDFIVWYWHFVDYVWLLVYLVVYVS</sequence>
<dbReference type="Gene3D" id="1.20.120.80">
    <property type="entry name" value="Cytochrome c oxidase, subunit III, four-helix bundle"/>
    <property type="match status" value="1"/>
</dbReference>
<dbReference type="InterPro" id="IPR024791">
    <property type="entry name" value="Cyt_c/ubiquinol_Oxase_su3"/>
</dbReference>
<reference evidence="11" key="2">
    <citation type="journal article" date="2019" name="Parasitol. Res.">
        <title>Characterization of the complete mitochondrial genome of Uvitellina sp., representative of the family Cyclocoelidae and phylogenetic implications.</title>
        <authorList>
            <person name="Suleman"/>
            <person name="Khan M.S."/>
            <person name="Heneberg P."/>
            <person name="Zhou C.Y."/>
            <person name="Muhammad N."/>
            <person name="Zhu X.Q."/>
            <person name="Ma J."/>
        </authorList>
    </citation>
    <scope>NUCLEOTIDE SEQUENCE</scope>
    <source>
        <strain evidence="11">Pakistan</strain>
    </source>
</reference>
<evidence type="ECO:0000256" key="5">
    <source>
        <dbReference type="ARBA" id="ARBA00022967"/>
    </source>
</evidence>
<dbReference type="PANTHER" id="PTHR11403:SF7">
    <property type="entry name" value="CYTOCHROME C OXIDASE SUBUNIT 3"/>
    <property type="match status" value="1"/>
</dbReference>
<evidence type="ECO:0000256" key="1">
    <source>
        <dbReference type="ARBA" id="ARBA00004141"/>
    </source>
</evidence>
<keyword evidence="7 9" id="KW-0472">Membrane</keyword>
<evidence type="ECO:0000256" key="9">
    <source>
        <dbReference type="SAM" id="Phobius"/>
    </source>
</evidence>
<evidence type="ECO:0000313" key="11">
    <source>
        <dbReference type="EMBL" id="QCY72811.1"/>
    </source>
</evidence>
<dbReference type="GO" id="GO:0016020">
    <property type="term" value="C:membrane"/>
    <property type="evidence" value="ECO:0007669"/>
    <property type="project" value="UniProtKB-SubCell"/>
</dbReference>
<feature type="transmembrane region" description="Helical" evidence="9">
    <location>
        <begin position="161"/>
        <end position="180"/>
    </location>
</feature>
<keyword evidence="8 11" id="KW-0496">Mitochondrion</keyword>
<keyword evidence="5" id="KW-1278">Translocase</keyword>
<feature type="transmembrane region" description="Helical" evidence="9">
    <location>
        <begin position="121"/>
        <end position="141"/>
    </location>
</feature>
<reference evidence="11" key="1">
    <citation type="submission" date="2018-11" db="EMBL/GenBank/DDBJ databases">
        <authorList>
            <person name="Suleman S."/>
            <person name="Ma J."/>
            <person name="Zhu X.Q."/>
        </authorList>
    </citation>
    <scope>NUCLEOTIDE SEQUENCE</scope>
    <source>
        <strain evidence="11">Pakistan</strain>
    </source>
</reference>
<keyword evidence="4 8" id="KW-0812">Transmembrane</keyword>
<comment type="subcellular location">
    <subcellularLocation>
        <location evidence="1">Membrane</location>
        <topology evidence="1">Multi-pass membrane protein</topology>
    </subcellularLocation>
</comment>
<feature type="domain" description="Heme-copper oxidase subunit III family profile" evidence="10">
    <location>
        <begin position="55"/>
        <end position="214"/>
    </location>
</feature>
<dbReference type="GO" id="GO:0004129">
    <property type="term" value="F:cytochrome-c oxidase activity"/>
    <property type="evidence" value="ECO:0007669"/>
    <property type="project" value="InterPro"/>
</dbReference>
<comment type="function">
    <text evidence="8">Component of the cytochrome c oxidase, the last enzyme in the mitochondrial electron transport chain which drives oxidative phosphorylation. The respiratory chain contains 3 multisubunit complexes succinate dehydrogenase (complex II, CII), ubiquinol-cytochrome c oxidoreductase (cytochrome b-c1 complex, complex III, CIII) and cytochrome c oxidase (complex IV, CIV), that cooperate to transfer electrons derived from NADH and succinate to molecular oxygen, creating an electrochemical gradient over the inner membrane that drives transmembrane transport and the ATP synthase. Cytochrome c oxidase is the component of the respiratory chain that catalyzes the reduction of oxygen to water. Electrons originating from reduced cytochrome c in the intermembrane space (IMS) are transferred via the dinuclear copper A center (CU(A)) of subunit 2 and heme A of subunit 1 to the active site in subunit 1, a binuclear center (BNC) formed by heme A3 and copper B (CU(B)). The BNC reduces molecular oxygen to 2 water molecules using 4 electrons from cytochrome c in the IMS and 4 protons from the mitochondrial matrix.</text>
</comment>
<dbReference type="AlphaFoldDB" id="A0A4Y5RCQ4"/>
<proteinExistence type="inferred from homology"/>
<evidence type="ECO:0000256" key="4">
    <source>
        <dbReference type="ARBA" id="ARBA00022692"/>
    </source>
</evidence>
<feature type="transmembrane region" description="Helical" evidence="9">
    <location>
        <begin position="49"/>
        <end position="71"/>
    </location>
</feature>
<protein>
    <recommendedName>
        <fullName evidence="3 8">Cytochrome c oxidase subunit 3</fullName>
    </recommendedName>
</protein>
<evidence type="ECO:0000256" key="2">
    <source>
        <dbReference type="ARBA" id="ARBA00010581"/>
    </source>
</evidence>
<organism evidence="11">
    <name type="scientific">Uvitellina sp. SSS-2019</name>
    <dbReference type="NCBI Taxonomy" id="2587434"/>
    <lineage>
        <taxon>Eukaryota</taxon>
        <taxon>Metazoa</taxon>
        <taxon>Spiralia</taxon>
        <taxon>Lophotrochozoa</taxon>
        <taxon>Platyhelminthes</taxon>
        <taxon>Trematoda</taxon>
        <taxon>Digenea</taxon>
        <taxon>Plagiorchiida</taxon>
        <taxon>Echinostomata</taxon>
        <taxon>Echinostomatoidea</taxon>
        <taxon>Cyclocoelidae</taxon>
        <taxon>Uvitellina</taxon>
    </lineage>
</organism>
<feature type="transmembrane region" description="Helical" evidence="9">
    <location>
        <begin position="12"/>
        <end position="42"/>
    </location>
</feature>
<dbReference type="PANTHER" id="PTHR11403">
    <property type="entry name" value="CYTOCHROME C OXIDASE SUBUNIT III"/>
    <property type="match status" value="1"/>
</dbReference>